<sequence>MNLEKDIVREIKKLIVFTAIIFLCIWKYEVVFQSIHWILDVITPFLIGGAIAFIIGIPVSYIEKKLLKKKRKWIEKSARFISIVIVITCVLVAINIFLLLLLPELGSAILHLEDSMRFFLSGVEKKSKAFFDGNEEILRYIDKMEFDWNRLTKIGIEMLGDRTGQIIGSAAEVIHRIAQGITTFFIAFVFGCYILWQRERLSIQGKKVLYALIPEGKADAVIEVLELSGHTFAGFLTGQCMEALILGCMFGVALFVFQIPYALLISVVIAVTALVPVFGAFAGCAIGMILIFIESPSKVLLFLIIFLVLQQIEGNFIYPKVVGNSVGLPSIWVLVAVTTGGRLMGIIGMLIFIPIASVSYALFREVIYLLLKKRDVDIEKI</sequence>
<evidence type="ECO:0000313" key="9">
    <source>
        <dbReference type="EMBL" id="MCU6700179.1"/>
    </source>
</evidence>
<feature type="transmembrane region" description="Helical" evidence="8">
    <location>
        <begin position="299"/>
        <end position="318"/>
    </location>
</feature>
<comment type="subcellular location">
    <subcellularLocation>
        <location evidence="1">Cell membrane</location>
        <topology evidence="1">Multi-pass membrane protein</topology>
    </subcellularLocation>
</comment>
<keyword evidence="7 8" id="KW-0472">Membrane</keyword>
<reference evidence="9 10" key="1">
    <citation type="journal article" date="2021" name="ISME Commun">
        <title>Automated analysis of genomic sequences facilitates high-throughput and comprehensive description of bacteria.</title>
        <authorList>
            <person name="Hitch T.C.A."/>
        </authorList>
    </citation>
    <scope>NUCLEOTIDE SEQUENCE [LARGE SCALE GENOMIC DNA]</scope>
    <source>
        <strain evidence="9 10">Sanger_02</strain>
    </source>
</reference>
<evidence type="ECO:0000256" key="6">
    <source>
        <dbReference type="ARBA" id="ARBA00022989"/>
    </source>
</evidence>
<dbReference type="Pfam" id="PF01594">
    <property type="entry name" value="AI-2E_transport"/>
    <property type="match status" value="1"/>
</dbReference>
<comment type="caution">
    <text evidence="9">The sequence shown here is derived from an EMBL/GenBank/DDBJ whole genome shotgun (WGS) entry which is preliminary data.</text>
</comment>
<dbReference type="Proteomes" id="UP001207605">
    <property type="component" value="Unassembled WGS sequence"/>
</dbReference>
<keyword evidence="5 8" id="KW-0812">Transmembrane</keyword>
<dbReference type="InterPro" id="IPR002549">
    <property type="entry name" value="AI-2E-like"/>
</dbReference>
<evidence type="ECO:0000256" key="7">
    <source>
        <dbReference type="ARBA" id="ARBA00023136"/>
    </source>
</evidence>
<comment type="similarity">
    <text evidence="2">Belongs to the autoinducer-2 exporter (AI-2E) (TC 2.A.86) family.</text>
</comment>
<dbReference type="RefSeq" id="WP_262581624.1">
    <property type="nucleotide sequence ID" value="NZ_JAOQJV010000008.1"/>
</dbReference>
<evidence type="ECO:0000256" key="8">
    <source>
        <dbReference type="SAM" id="Phobius"/>
    </source>
</evidence>
<evidence type="ECO:0000256" key="3">
    <source>
        <dbReference type="ARBA" id="ARBA00022448"/>
    </source>
</evidence>
<feature type="transmembrane region" description="Helical" evidence="8">
    <location>
        <begin position="243"/>
        <end position="261"/>
    </location>
</feature>
<feature type="transmembrane region" description="Helical" evidence="8">
    <location>
        <begin position="80"/>
        <end position="102"/>
    </location>
</feature>
<organism evidence="9 10">
    <name type="scientific">Dorea ammoniilytica</name>
    <dbReference type="NCBI Taxonomy" id="2981788"/>
    <lineage>
        <taxon>Bacteria</taxon>
        <taxon>Bacillati</taxon>
        <taxon>Bacillota</taxon>
        <taxon>Clostridia</taxon>
        <taxon>Lachnospirales</taxon>
        <taxon>Lachnospiraceae</taxon>
        <taxon>Dorea</taxon>
    </lineage>
</organism>
<accession>A0ABT2S6F6</accession>
<keyword evidence="10" id="KW-1185">Reference proteome</keyword>
<dbReference type="PANTHER" id="PTHR21716:SF53">
    <property type="entry name" value="PERMEASE PERM-RELATED"/>
    <property type="match status" value="1"/>
</dbReference>
<feature type="transmembrane region" description="Helical" evidence="8">
    <location>
        <begin position="330"/>
        <end position="363"/>
    </location>
</feature>
<dbReference type="PANTHER" id="PTHR21716">
    <property type="entry name" value="TRANSMEMBRANE PROTEIN"/>
    <property type="match status" value="1"/>
</dbReference>
<feature type="transmembrane region" description="Helical" evidence="8">
    <location>
        <begin position="267"/>
        <end position="292"/>
    </location>
</feature>
<evidence type="ECO:0000256" key="4">
    <source>
        <dbReference type="ARBA" id="ARBA00022475"/>
    </source>
</evidence>
<evidence type="ECO:0000256" key="1">
    <source>
        <dbReference type="ARBA" id="ARBA00004651"/>
    </source>
</evidence>
<evidence type="ECO:0000313" key="10">
    <source>
        <dbReference type="Proteomes" id="UP001207605"/>
    </source>
</evidence>
<keyword evidence="4" id="KW-1003">Cell membrane</keyword>
<proteinExistence type="inferred from homology"/>
<keyword evidence="3" id="KW-0813">Transport</keyword>
<evidence type="ECO:0000256" key="5">
    <source>
        <dbReference type="ARBA" id="ARBA00022692"/>
    </source>
</evidence>
<dbReference type="EMBL" id="JAOQJV010000008">
    <property type="protein sequence ID" value="MCU6700179.1"/>
    <property type="molecule type" value="Genomic_DNA"/>
</dbReference>
<name>A0ABT2S6F6_9FIRM</name>
<feature type="transmembrane region" description="Helical" evidence="8">
    <location>
        <begin position="12"/>
        <end position="28"/>
    </location>
</feature>
<protein>
    <submittedName>
        <fullName evidence="9">AI-2E family transporter</fullName>
    </submittedName>
</protein>
<gene>
    <name evidence="9" type="ORF">OCV65_08025</name>
</gene>
<feature type="transmembrane region" description="Helical" evidence="8">
    <location>
        <begin position="34"/>
        <end position="59"/>
    </location>
</feature>
<keyword evidence="6 8" id="KW-1133">Transmembrane helix</keyword>
<feature type="transmembrane region" description="Helical" evidence="8">
    <location>
        <begin position="177"/>
        <end position="196"/>
    </location>
</feature>
<evidence type="ECO:0000256" key="2">
    <source>
        <dbReference type="ARBA" id="ARBA00009773"/>
    </source>
</evidence>